<protein>
    <submittedName>
        <fullName evidence="1">Uncharacterized protein</fullName>
    </submittedName>
</protein>
<organism evidence="1 2">
    <name type="scientific">Goodea atripinnis</name>
    <dbReference type="NCBI Taxonomy" id="208336"/>
    <lineage>
        <taxon>Eukaryota</taxon>
        <taxon>Metazoa</taxon>
        <taxon>Chordata</taxon>
        <taxon>Craniata</taxon>
        <taxon>Vertebrata</taxon>
        <taxon>Euteleostomi</taxon>
        <taxon>Actinopterygii</taxon>
        <taxon>Neopterygii</taxon>
        <taxon>Teleostei</taxon>
        <taxon>Neoteleostei</taxon>
        <taxon>Acanthomorphata</taxon>
        <taxon>Ovalentaria</taxon>
        <taxon>Atherinomorphae</taxon>
        <taxon>Cyprinodontiformes</taxon>
        <taxon>Goodeidae</taxon>
        <taxon>Goodea</taxon>
    </lineage>
</organism>
<dbReference type="EMBL" id="JAHRIO010021079">
    <property type="protein sequence ID" value="MEQ2165258.1"/>
    <property type="molecule type" value="Genomic_DNA"/>
</dbReference>
<accession>A0ABV0N1J7</accession>
<dbReference type="Proteomes" id="UP001476798">
    <property type="component" value="Unassembled WGS sequence"/>
</dbReference>
<proteinExistence type="predicted"/>
<evidence type="ECO:0000313" key="2">
    <source>
        <dbReference type="Proteomes" id="UP001476798"/>
    </source>
</evidence>
<keyword evidence="2" id="KW-1185">Reference proteome</keyword>
<gene>
    <name evidence="1" type="ORF">GOODEAATRI_015014</name>
</gene>
<feature type="non-terminal residue" evidence="1">
    <location>
        <position position="1"/>
    </location>
</feature>
<name>A0ABV0N1J7_9TELE</name>
<sequence>AKRRGPLALSTKVDQLSTELAQIKVLLHSPGGWWPRREFPFEFAIASLIVPPDEVLRPNARCPRLQCRVTDSLLCRAYDSGARMGRIGNSLSHLMLGLSSSLELVPLDQSTQGLLDASLQASALMTHELGRTLSMLVHAKRQVWLLQSSLTKPCRRTPTALPVVPGVALWLRRA</sequence>
<evidence type="ECO:0000313" key="1">
    <source>
        <dbReference type="EMBL" id="MEQ2165258.1"/>
    </source>
</evidence>
<comment type="caution">
    <text evidence="1">The sequence shown here is derived from an EMBL/GenBank/DDBJ whole genome shotgun (WGS) entry which is preliminary data.</text>
</comment>
<reference evidence="1 2" key="1">
    <citation type="submission" date="2021-06" db="EMBL/GenBank/DDBJ databases">
        <authorList>
            <person name="Palmer J.M."/>
        </authorList>
    </citation>
    <scope>NUCLEOTIDE SEQUENCE [LARGE SCALE GENOMIC DNA]</scope>
    <source>
        <strain evidence="1 2">GA_2019</strain>
        <tissue evidence="1">Muscle</tissue>
    </source>
</reference>